<dbReference type="AlphaFoldDB" id="A0A1M4XLA5"/>
<organism evidence="13 14">
    <name type="scientific">Chryseobacterium arachidis</name>
    <dbReference type="NCBI Taxonomy" id="1416778"/>
    <lineage>
        <taxon>Bacteria</taxon>
        <taxon>Pseudomonadati</taxon>
        <taxon>Bacteroidota</taxon>
        <taxon>Flavobacteriia</taxon>
        <taxon>Flavobacteriales</taxon>
        <taxon>Weeksellaceae</taxon>
        <taxon>Chryseobacterium group</taxon>
        <taxon>Chryseobacterium</taxon>
    </lineage>
</organism>
<feature type="coiled-coil region" evidence="10">
    <location>
        <begin position="210"/>
        <end position="237"/>
    </location>
</feature>
<evidence type="ECO:0000256" key="7">
    <source>
        <dbReference type="ARBA" id="ARBA00022679"/>
    </source>
</evidence>
<evidence type="ECO:0000259" key="11">
    <source>
        <dbReference type="Pfam" id="PF01729"/>
    </source>
</evidence>
<dbReference type="GO" id="GO:0004514">
    <property type="term" value="F:nicotinate-nucleotide diphosphorylase (carboxylating) activity"/>
    <property type="evidence" value="ECO:0007669"/>
    <property type="project" value="UniProtKB-EC"/>
</dbReference>
<dbReference type="PIRSF" id="PIRSF006250">
    <property type="entry name" value="NadC_ModD"/>
    <property type="match status" value="1"/>
</dbReference>
<evidence type="ECO:0000256" key="6">
    <source>
        <dbReference type="ARBA" id="ARBA00022676"/>
    </source>
</evidence>
<keyword evidence="5" id="KW-0662">Pyridine nucleotide biosynthesis</keyword>
<keyword evidence="10" id="KW-0175">Coiled coil</keyword>
<dbReference type="UniPathway" id="UPA00253">
    <property type="reaction ID" value="UER00331"/>
</dbReference>
<dbReference type="FunFam" id="3.20.20.70:FF:000149">
    <property type="entry name" value="Nicotinate-nucleotide pyrophosphorylase [carboxylating]"/>
    <property type="match status" value="1"/>
</dbReference>
<dbReference type="InterPro" id="IPR037128">
    <property type="entry name" value="Quinolinate_PRibosylTase_N_sf"/>
</dbReference>
<reference evidence="14" key="1">
    <citation type="submission" date="2016-11" db="EMBL/GenBank/DDBJ databases">
        <authorList>
            <person name="Varghese N."/>
            <person name="Submissions S."/>
        </authorList>
    </citation>
    <scope>NUCLEOTIDE SEQUENCE [LARGE SCALE GENOMIC DNA]</scope>
    <source>
        <strain evidence="14">DSM 27619</strain>
    </source>
</reference>
<dbReference type="PANTHER" id="PTHR32179:SF3">
    <property type="entry name" value="NICOTINATE-NUCLEOTIDE PYROPHOSPHORYLASE [CARBOXYLATING]"/>
    <property type="match status" value="1"/>
</dbReference>
<dbReference type="GO" id="GO:0009435">
    <property type="term" value="P:NAD+ biosynthetic process"/>
    <property type="evidence" value="ECO:0007669"/>
    <property type="project" value="UniProtKB-UniPathway"/>
</dbReference>
<dbReference type="InterPro" id="IPR013785">
    <property type="entry name" value="Aldolase_TIM"/>
</dbReference>
<dbReference type="EMBL" id="FQUT01000002">
    <property type="protein sequence ID" value="SHE94367.1"/>
    <property type="molecule type" value="Genomic_DNA"/>
</dbReference>
<evidence type="ECO:0000313" key="13">
    <source>
        <dbReference type="EMBL" id="SHE94367.1"/>
    </source>
</evidence>
<dbReference type="CDD" id="cd01572">
    <property type="entry name" value="QPRTase"/>
    <property type="match status" value="1"/>
</dbReference>
<dbReference type="InterPro" id="IPR036068">
    <property type="entry name" value="Nicotinate_pribotase-like_C"/>
</dbReference>
<dbReference type="Pfam" id="PF01729">
    <property type="entry name" value="QRPTase_C"/>
    <property type="match status" value="1"/>
</dbReference>
<evidence type="ECO:0000256" key="1">
    <source>
        <dbReference type="ARBA" id="ARBA00003237"/>
    </source>
</evidence>
<feature type="domain" description="Quinolinate phosphoribosyl transferase N-terminal" evidence="12">
    <location>
        <begin position="45"/>
        <end position="130"/>
    </location>
</feature>
<evidence type="ECO:0000256" key="5">
    <source>
        <dbReference type="ARBA" id="ARBA00022642"/>
    </source>
</evidence>
<dbReference type="PANTHER" id="PTHR32179">
    <property type="entry name" value="NICOTINATE-NUCLEOTIDE PYROPHOSPHORYLASE [CARBOXYLATING]"/>
    <property type="match status" value="1"/>
</dbReference>
<dbReference type="SUPFAM" id="SSF54675">
    <property type="entry name" value="Nicotinate/Quinolinate PRTase N-terminal domain-like"/>
    <property type="match status" value="1"/>
</dbReference>
<keyword evidence="7 9" id="KW-0808">Transferase</keyword>
<evidence type="ECO:0000256" key="10">
    <source>
        <dbReference type="SAM" id="Coils"/>
    </source>
</evidence>
<evidence type="ECO:0000256" key="8">
    <source>
        <dbReference type="ARBA" id="ARBA00033102"/>
    </source>
</evidence>
<dbReference type="STRING" id="1416778.SAMN05443633_102364"/>
<proteinExistence type="inferred from homology"/>
<dbReference type="Pfam" id="PF02749">
    <property type="entry name" value="QRPTase_N"/>
    <property type="match status" value="1"/>
</dbReference>
<evidence type="ECO:0000256" key="4">
    <source>
        <dbReference type="ARBA" id="ARBA00011944"/>
    </source>
</evidence>
<gene>
    <name evidence="13" type="ORF">SAMN05443633_102364</name>
</gene>
<dbReference type="InterPro" id="IPR022412">
    <property type="entry name" value="Quinolinate_PRibosylTrfase_N"/>
</dbReference>
<dbReference type="InterPro" id="IPR027277">
    <property type="entry name" value="NadC/ModD"/>
</dbReference>
<evidence type="ECO:0000259" key="12">
    <source>
        <dbReference type="Pfam" id="PF02749"/>
    </source>
</evidence>
<dbReference type="InterPro" id="IPR002638">
    <property type="entry name" value="Quinolinate_PRibosylTrfase_C"/>
</dbReference>
<accession>A0A1M4XLA5</accession>
<dbReference type="GO" id="GO:0005737">
    <property type="term" value="C:cytoplasm"/>
    <property type="evidence" value="ECO:0007669"/>
    <property type="project" value="TreeGrafter"/>
</dbReference>
<dbReference type="GO" id="GO:0034213">
    <property type="term" value="P:quinolinate catabolic process"/>
    <property type="evidence" value="ECO:0007669"/>
    <property type="project" value="TreeGrafter"/>
</dbReference>
<keyword evidence="14" id="KW-1185">Reference proteome</keyword>
<comment type="function">
    <text evidence="1">Involved in the catabolism of quinolinic acid (QA).</text>
</comment>
<evidence type="ECO:0000256" key="3">
    <source>
        <dbReference type="ARBA" id="ARBA00009400"/>
    </source>
</evidence>
<dbReference type="EC" id="2.4.2.19" evidence="4"/>
<comment type="pathway">
    <text evidence="2">Cofactor biosynthesis; NAD(+) biosynthesis; nicotinate D-ribonucleotide from quinolinate: step 1/1.</text>
</comment>
<protein>
    <recommendedName>
        <fullName evidence="4">nicotinate-nucleotide diphosphorylase (carboxylating)</fullName>
        <ecNumber evidence="4">2.4.2.19</ecNumber>
    </recommendedName>
    <alternativeName>
        <fullName evidence="8">Quinolinate phosphoribosyltransferase [decarboxylating]</fullName>
    </alternativeName>
</protein>
<evidence type="ECO:0000256" key="9">
    <source>
        <dbReference type="PIRNR" id="PIRNR006250"/>
    </source>
</evidence>
<sequence length="303" mass="33881">MIYCLEKDPPFIIKIKNMKRPSYVTDKVLKQFIKNALEEDIQDGDHSTLSTIPKELEQSAKLLVKQDCILAGVELAEIIFKTFDKNLKVETFVKDGDAVKVGDVAFIVTGSARSILSTERLVLNCMQRMSGIATLTHDWDSRLVGTKTKLLDTRKTTPNFRVCEKWAVAIGGGTNHRYGLYDMIMLKDNHIDYNGSITNAVKMAKDYIKKNKKKLKIEVETRNLEEVQEAINAKVDRIMLDNMDVKTMKQAVKMINGICETEASGGITREQLKEIASTGVTYISAGALTHSASNMDLSLKAVK</sequence>
<evidence type="ECO:0000313" key="14">
    <source>
        <dbReference type="Proteomes" id="UP000184518"/>
    </source>
</evidence>
<comment type="similarity">
    <text evidence="3 9">Belongs to the NadC/ModD family.</text>
</comment>
<dbReference type="InterPro" id="IPR004393">
    <property type="entry name" value="NadC"/>
</dbReference>
<keyword evidence="6 9" id="KW-0328">Glycosyltransferase</keyword>
<name>A0A1M4XLA5_9FLAO</name>
<dbReference type="SUPFAM" id="SSF51690">
    <property type="entry name" value="Nicotinate/Quinolinate PRTase C-terminal domain-like"/>
    <property type="match status" value="1"/>
</dbReference>
<feature type="domain" description="Quinolinate phosphoribosyl transferase C-terminal" evidence="11">
    <location>
        <begin position="132"/>
        <end position="300"/>
    </location>
</feature>
<dbReference type="FunFam" id="3.90.1170.20:FF:000001">
    <property type="entry name" value="Nicotinate-nucleotide diphosphorylase (Carboxylating)"/>
    <property type="match status" value="1"/>
</dbReference>
<dbReference type="Proteomes" id="UP000184518">
    <property type="component" value="Unassembled WGS sequence"/>
</dbReference>
<evidence type="ECO:0000256" key="2">
    <source>
        <dbReference type="ARBA" id="ARBA00004893"/>
    </source>
</evidence>
<dbReference type="Gene3D" id="3.20.20.70">
    <property type="entry name" value="Aldolase class I"/>
    <property type="match status" value="1"/>
</dbReference>
<dbReference type="Gene3D" id="3.90.1170.20">
    <property type="entry name" value="Quinolinate phosphoribosyl transferase, N-terminal domain"/>
    <property type="match status" value="1"/>
</dbReference>
<dbReference type="NCBIfam" id="TIGR00078">
    <property type="entry name" value="nadC"/>
    <property type="match status" value="1"/>
</dbReference>